<dbReference type="SMART" id="SM00382">
    <property type="entry name" value="AAA"/>
    <property type="match status" value="1"/>
</dbReference>
<keyword evidence="5" id="KW-1185">Reference proteome</keyword>
<protein>
    <recommendedName>
        <fullName evidence="3">AAA+ ATPase domain-containing protein</fullName>
    </recommendedName>
</protein>
<sequence>MVSETAAEQAPEKEDARPVNSIKLIVEAADGQQYEIPLTSLNAAVDDDAGTGRKAKARRVVNGRRTRRGSCTDSEISDTEGRDDKENGVTDTDSGDKSGDEDTKDGEQEEPKKERGSTLEYKRLDYLFDSKTYQFYLAETTTPKDRTTDEYEHYAFVVRRLFTQSNEYKHTVVDIKSLELKTFLQKAFENVSGLMWTEDKPCFTSNFIFLKEGIIGDHLKSLQGLSEKSDEITKQISEAELLLKFVEEDFKEIRERLKAHLEEKTITFDLLGYIIHAETILIQRDPLDEPMIAVTKGTQRKTNMKGTNVFSIEASYLLHEGKNFKFHTSTTEIPEFQGIKPITSLFCFPFEYDPHYEELKKEITERGKKFCRLNTPDIPEIPGAYRSYRALAYRVSQEGIQRLWVDGRVMVDSMAFKSGGANKNPRIHRSKRPPPPMLIGEYPEDDFSITQDKARALAYEGTREPETMSDMDFLLCEPKVDGFSFSDGFWLHFSVRELEEIQWNEGAFDSLVLPANQKIVIRALIESHTKAMTSIQQRKVGFDDIIQGKGRGLVILLHGKPGLGKTLTAESISETLKRPLYFLSSGELPTDPGQLELQLAKTLALASSWGAVLLIDEADIYLEQRSIGGDIRRNALVCVFLRQLEYFQGIMILTSNRVTILDEAFQSRIHVALAYEGLGKDAKIQIWKTFIKKALESEEGLELTRITSKDVKVKKWATSDTDASELTADDYEQLARYNLNGRQIKNIVHTAHCLATSLDERLNLKHIRQTIEVTESFERAFKGAHTGNLYT</sequence>
<evidence type="ECO:0000313" key="5">
    <source>
        <dbReference type="Proteomes" id="UP000015100"/>
    </source>
</evidence>
<dbReference type="GO" id="GO:0016887">
    <property type="term" value="F:ATP hydrolysis activity"/>
    <property type="evidence" value="ECO:0007669"/>
    <property type="project" value="InterPro"/>
</dbReference>
<feature type="compositionally biased region" description="Basic and acidic residues" evidence="2">
    <location>
        <begin position="79"/>
        <end position="116"/>
    </location>
</feature>
<feature type="coiled-coil region" evidence="1">
    <location>
        <begin position="222"/>
        <end position="263"/>
    </location>
</feature>
<evidence type="ECO:0000313" key="4">
    <source>
        <dbReference type="EMBL" id="EPS36147.1"/>
    </source>
</evidence>
<reference evidence="4 5" key="1">
    <citation type="journal article" date="2013" name="PLoS Genet.">
        <title>Genomic mechanisms accounting for the adaptation to parasitism in nematode-trapping fungi.</title>
        <authorList>
            <person name="Meerupati T."/>
            <person name="Andersson K.M."/>
            <person name="Friman E."/>
            <person name="Kumar D."/>
            <person name="Tunlid A."/>
            <person name="Ahren D."/>
        </authorList>
    </citation>
    <scope>NUCLEOTIDE SEQUENCE [LARGE SCALE GENOMIC DNA]</scope>
    <source>
        <strain evidence="4 5">CBS 200.50</strain>
    </source>
</reference>
<dbReference type="InterPro" id="IPR003959">
    <property type="entry name" value="ATPase_AAA_core"/>
</dbReference>
<dbReference type="InterPro" id="IPR003593">
    <property type="entry name" value="AAA+_ATPase"/>
</dbReference>
<evidence type="ECO:0000256" key="2">
    <source>
        <dbReference type="SAM" id="MobiDB-lite"/>
    </source>
</evidence>
<dbReference type="STRING" id="1284197.S8BLL9"/>
<dbReference type="Pfam" id="PF00004">
    <property type="entry name" value="AAA"/>
    <property type="match status" value="1"/>
</dbReference>
<evidence type="ECO:0000256" key="1">
    <source>
        <dbReference type="SAM" id="Coils"/>
    </source>
</evidence>
<dbReference type="InterPro" id="IPR027417">
    <property type="entry name" value="P-loop_NTPase"/>
</dbReference>
<dbReference type="Gene3D" id="3.40.50.300">
    <property type="entry name" value="P-loop containing nucleotide triphosphate hydrolases"/>
    <property type="match status" value="1"/>
</dbReference>
<dbReference type="PANTHER" id="PTHR46411">
    <property type="entry name" value="FAMILY ATPASE, PUTATIVE-RELATED"/>
    <property type="match status" value="1"/>
</dbReference>
<reference evidence="5" key="2">
    <citation type="submission" date="2013-04" db="EMBL/GenBank/DDBJ databases">
        <title>Genomic mechanisms accounting for the adaptation to parasitism in nematode-trapping fungi.</title>
        <authorList>
            <person name="Ahren D.G."/>
        </authorList>
    </citation>
    <scope>NUCLEOTIDE SEQUENCE [LARGE SCALE GENOMIC DNA]</scope>
    <source>
        <strain evidence="5">CBS 200.50</strain>
    </source>
</reference>
<dbReference type="GO" id="GO:0005524">
    <property type="term" value="F:ATP binding"/>
    <property type="evidence" value="ECO:0007669"/>
    <property type="project" value="InterPro"/>
</dbReference>
<feature type="region of interest" description="Disordered" evidence="2">
    <location>
        <begin position="38"/>
        <end position="116"/>
    </location>
</feature>
<dbReference type="EMBL" id="AQGS01000958">
    <property type="protein sequence ID" value="EPS36147.1"/>
    <property type="molecule type" value="Genomic_DNA"/>
</dbReference>
<dbReference type="AlphaFoldDB" id="S8BLL9"/>
<dbReference type="HOGENOM" id="CLU_004471_6_3_1"/>
<gene>
    <name evidence="4" type="ORF">H072_10353</name>
</gene>
<feature type="region of interest" description="Disordered" evidence="2">
    <location>
        <begin position="1"/>
        <end position="20"/>
    </location>
</feature>
<dbReference type="OrthoDB" id="10042665at2759"/>
<proteinExistence type="predicted"/>
<dbReference type="PANTHER" id="PTHR46411:SF1">
    <property type="entry name" value="FAMILY ATPASE, PUTATIVE (AFU_ORTHOLOGUE AFUA_7G05752)-RELATED"/>
    <property type="match status" value="1"/>
</dbReference>
<keyword evidence="1" id="KW-0175">Coiled coil</keyword>
<feature type="domain" description="AAA+ ATPase" evidence="3">
    <location>
        <begin position="551"/>
        <end position="679"/>
    </location>
</feature>
<comment type="caution">
    <text evidence="4">The sequence shown here is derived from an EMBL/GenBank/DDBJ whole genome shotgun (WGS) entry which is preliminary data.</text>
</comment>
<feature type="compositionally biased region" description="Basic residues" evidence="2">
    <location>
        <begin position="53"/>
        <end position="68"/>
    </location>
</feature>
<evidence type="ECO:0000259" key="3">
    <source>
        <dbReference type="SMART" id="SM00382"/>
    </source>
</evidence>
<dbReference type="Proteomes" id="UP000015100">
    <property type="component" value="Unassembled WGS sequence"/>
</dbReference>
<dbReference type="InterPro" id="IPR054289">
    <property type="entry name" value="DUF7025"/>
</dbReference>
<dbReference type="OMA" id="FDWENKY"/>
<dbReference type="Pfam" id="PF22942">
    <property type="entry name" value="DUF7025"/>
    <property type="match status" value="1"/>
</dbReference>
<organism evidence="4 5">
    <name type="scientific">Dactylellina haptotyla (strain CBS 200.50)</name>
    <name type="common">Nematode-trapping fungus</name>
    <name type="synonym">Monacrosporium haptotylum</name>
    <dbReference type="NCBI Taxonomy" id="1284197"/>
    <lineage>
        <taxon>Eukaryota</taxon>
        <taxon>Fungi</taxon>
        <taxon>Dikarya</taxon>
        <taxon>Ascomycota</taxon>
        <taxon>Pezizomycotina</taxon>
        <taxon>Orbiliomycetes</taxon>
        <taxon>Orbiliales</taxon>
        <taxon>Orbiliaceae</taxon>
        <taxon>Dactylellina</taxon>
    </lineage>
</organism>
<dbReference type="SUPFAM" id="SSF52540">
    <property type="entry name" value="P-loop containing nucleoside triphosphate hydrolases"/>
    <property type="match status" value="1"/>
</dbReference>
<accession>S8BLL9</accession>
<dbReference type="eggNOG" id="KOG0742">
    <property type="taxonomic scope" value="Eukaryota"/>
</dbReference>
<name>S8BLL9_DACHA</name>